<keyword evidence="3" id="KW-0418">Kinase</keyword>
<dbReference type="Pfam" id="PF00454">
    <property type="entry name" value="PI3_PI4_kinase"/>
    <property type="match status" value="1"/>
</dbReference>
<dbReference type="SUPFAM" id="SSF48371">
    <property type="entry name" value="ARM repeat"/>
    <property type="match status" value="1"/>
</dbReference>
<evidence type="ECO:0000256" key="1">
    <source>
        <dbReference type="ARBA" id="ARBA00022679"/>
    </source>
</evidence>
<evidence type="ECO:0000256" key="4">
    <source>
        <dbReference type="ARBA" id="ARBA00022840"/>
    </source>
</evidence>
<dbReference type="Gene3D" id="1.25.40.70">
    <property type="entry name" value="Phosphatidylinositol 3-kinase, accessory domain (PIK)"/>
    <property type="match status" value="1"/>
</dbReference>
<dbReference type="GO" id="GO:0016303">
    <property type="term" value="F:1-phosphatidylinositol-3-kinase activity"/>
    <property type="evidence" value="ECO:0007669"/>
    <property type="project" value="TreeGrafter"/>
</dbReference>
<name>A0A914CZ65_9BILA</name>
<dbReference type="PROSITE" id="PS51545">
    <property type="entry name" value="PIK_HELICAL"/>
    <property type="match status" value="1"/>
</dbReference>
<dbReference type="GO" id="GO:0016477">
    <property type="term" value="P:cell migration"/>
    <property type="evidence" value="ECO:0007669"/>
    <property type="project" value="TreeGrafter"/>
</dbReference>
<keyword evidence="2" id="KW-0547">Nucleotide-binding</keyword>
<feature type="domain" description="PI3K/PI4K catalytic" evidence="5">
    <location>
        <begin position="258"/>
        <end position="547"/>
    </location>
</feature>
<dbReference type="AlphaFoldDB" id="A0A914CZ65"/>
<accession>A0A914CZ65</accession>
<dbReference type="PANTHER" id="PTHR10048:SF111">
    <property type="entry name" value="PHOSPHATIDYLINOSITOL 3-KINASE AGE-1"/>
    <property type="match status" value="1"/>
</dbReference>
<dbReference type="InterPro" id="IPR001263">
    <property type="entry name" value="PI3K_accessory_dom"/>
</dbReference>
<dbReference type="Gene3D" id="1.10.1070.11">
    <property type="entry name" value="Phosphatidylinositol 3-/4-kinase, catalytic domain"/>
    <property type="match status" value="1"/>
</dbReference>
<dbReference type="InterPro" id="IPR015433">
    <property type="entry name" value="PI3/4_kinase"/>
</dbReference>
<dbReference type="Pfam" id="PF00613">
    <property type="entry name" value="PI3Ka"/>
    <property type="match status" value="1"/>
</dbReference>
<evidence type="ECO:0000313" key="7">
    <source>
        <dbReference type="Proteomes" id="UP000887540"/>
    </source>
</evidence>
<dbReference type="GO" id="GO:0035005">
    <property type="term" value="F:1-phosphatidylinositol-4-phosphate 3-kinase activity"/>
    <property type="evidence" value="ECO:0007669"/>
    <property type="project" value="TreeGrafter"/>
</dbReference>
<dbReference type="GO" id="GO:0005737">
    <property type="term" value="C:cytoplasm"/>
    <property type="evidence" value="ECO:0007669"/>
    <property type="project" value="TreeGrafter"/>
</dbReference>
<feature type="domain" description="PIK helical" evidence="6">
    <location>
        <begin position="1"/>
        <end position="190"/>
    </location>
</feature>
<keyword evidence="1" id="KW-0808">Transferase</keyword>
<dbReference type="PROSITE" id="PS50290">
    <property type="entry name" value="PI3_4_KINASE_3"/>
    <property type="match status" value="1"/>
</dbReference>
<evidence type="ECO:0000259" key="6">
    <source>
        <dbReference type="PROSITE" id="PS51545"/>
    </source>
</evidence>
<dbReference type="InterPro" id="IPR016024">
    <property type="entry name" value="ARM-type_fold"/>
</dbReference>
<dbReference type="InterPro" id="IPR018936">
    <property type="entry name" value="PI3/4_kinase_CS"/>
</dbReference>
<dbReference type="SUPFAM" id="SSF56112">
    <property type="entry name" value="Protein kinase-like (PK-like)"/>
    <property type="match status" value="1"/>
</dbReference>
<evidence type="ECO:0000256" key="2">
    <source>
        <dbReference type="ARBA" id="ARBA00022741"/>
    </source>
</evidence>
<keyword evidence="7" id="KW-1185">Reference proteome</keyword>
<dbReference type="GO" id="GO:0043491">
    <property type="term" value="P:phosphatidylinositol 3-kinase/protein kinase B signal transduction"/>
    <property type="evidence" value="ECO:0007669"/>
    <property type="project" value="TreeGrafter"/>
</dbReference>
<dbReference type="PROSITE" id="PS00915">
    <property type="entry name" value="PI3_4_KINASE_1"/>
    <property type="match status" value="1"/>
</dbReference>
<dbReference type="FunFam" id="1.10.1070.11:FF:000001">
    <property type="entry name" value="Phosphatidylinositol 4,5-bisphosphate 3-kinase catalytic subunit"/>
    <property type="match status" value="1"/>
</dbReference>
<dbReference type="Gene3D" id="3.30.1010.10">
    <property type="entry name" value="Phosphatidylinositol 3-kinase Catalytic Subunit, Chain A, domain 4"/>
    <property type="match status" value="1"/>
</dbReference>
<evidence type="ECO:0000256" key="3">
    <source>
        <dbReference type="ARBA" id="ARBA00022777"/>
    </source>
</evidence>
<evidence type="ECO:0000313" key="8">
    <source>
        <dbReference type="WBParaSite" id="ACRNAN_scaffold1663.g13925.t1"/>
    </source>
</evidence>
<keyword evidence="4" id="KW-0067">ATP-binding</keyword>
<sequence>MNTSLVDGSDTLERLLSLRQQLDSSKLSDDDQQFLWKMRYKIQSNFPQMLPVLADCPYIWKERETICEFYSLLANWPELNVDSAMELLDGRYPDCVVRATAVNKLDEKLGDDQMQLYLLPLIQAIKYESFSASPLALLLVKRALLNYHIGHTLFWLLRAELAQFTYEVNTQRMPQMYVRYALMLEAYCRGNSVHLESMLKQVEMVNTLTALSAMVKSMSAKDSATKVKKLQQELKLLKESLQHMQSPMNSTDRLGELIIDECRVLSSAKMPLKLTWNNPEPLSRLTIPTHQIMFKNGDDLRQDMLTLQVMRIMDTKWKNHNLDYCMTLYEVLPMGRSIGMIHVVQNCQTIFQIQMAAKQVSSALNMDNTLLNRYIYQKCSNDSKQYMECVDRFAYSLAGYSIATYVLGIKDRHQDNIMLTKDGRIFHIDFGHILGHTKRKLGINRERTDFILTDHFLYVVSRGKPNFRETHEYNSFREACIKGFMVIYHHARFFIALFQMMLCMGLPELSKPEDVHFLHTSLIYEKTKREDAKSAFTKIFDDVAKSDWSTNINWFFHSVKHL</sequence>
<evidence type="ECO:0000259" key="5">
    <source>
        <dbReference type="PROSITE" id="PS50290"/>
    </source>
</evidence>
<dbReference type="WBParaSite" id="ACRNAN_scaffold1663.g13925.t1">
    <property type="protein sequence ID" value="ACRNAN_scaffold1663.g13925.t1"/>
    <property type="gene ID" value="ACRNAN_scaffold1663.g13925"/>
</dbReference>
<dbReference type="GO" id="GO:0048015">
    <property type="term" value="P:phosphatidylinositol-mediated signaling"/>
    <property type="evidence" value="ECO:0007669"/>
    <property type="project" value="TreeGrafter"/>
</dbReference>
<dbReference type="PANTHER" id="PTHR10048">
    <property type="entry name" value="PHOSPHATIDYLINOSITOL KINASE"/>
    <property type="match status" value="1"/>
</dbReference>
<dbReference type="GO" id="GO:0005942">
    <property type="term" value="C:phosphatidylinositol 3-kinase complex"/>
    <property type="evidence" value="ECO:0007669"/>
    <property type="project" value="TreeGrafter"/>
</dbReference>
<dbReference type="SMART" id="SM00145">
    <property type="entry name" value="PI3Ka"/>
    <property type="match status" value="1"/>
</dbReference>
<dbReference type="Proteomes" id="UP000887540">
    <property type="component" value="Unplaced"/>
</dbReference>
<dbReference type="InterPro" id="IPR036940">
    <property type="entry name" value="PI3/4_kinase_cat_sf"/>
</dbReference>
<protein>
    <submittedName>
        <fullName evidence="8">Uncharacterized protein</fullName>
    </submittedName>
</protein>
<reference evidence="8" key="1">
    <citation type="submission" date="2022-11" db="UniProtKB">
        <authorList>
            <consortium name="WormBaseParasite"/>
        </authorList>
    </citation>
    <scope>IDENTIFICATION</scope>
</reference>
<dbReference type="GO" id="GO:0005886">
    <property type="term" value="C:plasma membrane"/>
    <property type="evidence" value="ECO:0007669"/>
    <property type="project" value="TreeGrafter"/>
</dbReference>
<dbReference type="InterPro" id="IPR042236">
    <property type="entry name" value="PI3K_accessory_sf"/>
</dbReference>
<proteinExistence type="predicted"/>
<dbReference type="PROSITE" id="PS00916">
    <property type="entry name" value="PI3_4_KINASE_2"/>
    <property type="match status" value="1"/>
</dbReference>
<dbReference type="InterPro" id="IPR000403">
    <property type="entry name" value="PI3/4_kinase_cat_dom"/>
</dbReference>
<organism evidence="7 8">
    <name type="scientific">Acrobeloides nanus</name>
    <dbReference type="NCBI Taxonomy" id="290746"/>
    <lineage>
        <taxon>Eukaryota</taxon>
        <taxon>Metazoa</taxon>
        <taxon>Ecdysozoa</taxon>
        <taxon>Nematoda</taxon>
        <taxon>Chromadorea</taxon>
        <taxon>Rhabditida</taxon>
        <taxon>Tylenchina</taxon>
        <taxon>Cephalobomorpha</taxon>
        <taxon>Cephaloboidea</taxon>
        <taxon>Cephalobidae</taxon>
        <taxon>Acrobeloides</taxon>
    </lineage>
</organism>
<dbReference type="SMART" id="SM00146">
    <property type="entry name" value="PI3Kc"/>
    <property type="match status" value="1"/>
</dbReference>
<dbReference type="GO" id="GO:0005524">
    <property type="term" value="F:ATP binding"/>
    <property type="evidence" value="ECO:0007669"/>
    <property type="project" value="UniProtKB-KW"/>
</dbReference>
<dbReference type="InterPro" id="IPR011009">
    <property type="entry name" value="Kinase-like_dom_sf"/>
</dbReference>